<feature type="domain" description="Anti-sigma K factor RskA C-terminal" evidence="1">
    <location>
        <begin position="110"/>
        <end position="244"/>
    </location>
</feature>
<dbReference type="GO" id="GO:0016989">
    <property type="term" value="F:sigma factor antagonist activity"/>
    <property type="evidence" value="ECO:0007669"/>
    <property type="project" value="TreeGrafter"/>
</dbReference>
<dbReference type="PANTHER" id="PTHR37461:SF1">
    <property type="entry name" value="ANTI-SIGMA-K FACTOR RSKA"/>
    <property type="match status" value="1"/>
</dbReference>
<dbReference type="GO" id="GO:0005886">
    <property type="term" value="C:plasma membrane"/>
    <property type="evidence" value="ECO:0007669"/>
    <property type="project" value="InterPro"/>
</dbReference>
<gene>
    <name evidence="2" type="ORF">C7I55_21540</name>
</gene>
<evidence type="ECO:0000313" key="2">
    <source>
        <dbReference type="EMBL" id="PSJ37651.1"/>
    </source>
</evidence>
<keyword evidence="3" id="KW-1185">Reference proteome</keyword>
<name>A0A2P7QI58_9SPHN</name>
<reference evidence="2 3" key="1">
    <citation type="submission" date="2018-03" db="EMBL/GenBank/DDBJ databases">
        <title>The draft genome of Sphingosinicella sp. GL-C-18.</title>
        <authorList>
            <person name="Liu L."/>
            <person name="Li L."/>
            <person name="Liang L."/>
            <person name="Zhang X."/>
            <person name="Wang T."/>
        </authorList>
    </citation>
    <scope>NUCLEOTIDE SEQUENCE [LARGE SCALE GENOMIC DNA]</scope>
    <source>
        <strain evidence="2 3">GL-C-18</strain>
    </source>
</reference>
<organism evidence="2 3">
    <name type="scientific">Allosphingosinicella deserti</name>
    <dbReference type="NCBI Taxonomy" id="2116704"/>
    <lineage>
        <taxon>Bacteria</taxon>
        <taxon>Pseudomonadati</taxon>
        <taxon>Pseudomonadota</taxon>
        <taxon>Alphaproteobacteria</taxon>
        <taxon>Sphingomonadales</taxon>
        <taxon>Sphingomonadaceae</taxon>
        <taxon>Allosphingosinicella</taxon>
    </lineage>
</organism>
<dbReference type="AlphaFoldDB" id="A0A2P7QI58"/>
<proteinExistence type="predicted"/>
<dbReference type="PANTHER" id="PTHR37461">
    <property type="entry name" value="ANTI-SIGMA-K FACTOR RSKA"/>
    <property type="match status" value="1"/>
</dbReference>
<dbReference type="InterPro" id="IPR051474">
    <property type="entry name" value="Anti-sigma-K/W_factor"/>
</dbReference>
<sequence>MSDSLGPGDERDVLAAEFVLGLLEGEDLADAGMRLSRDADFSAAVDAWHRRLGPLFDGVRDIEPPADLWQRIERRLDAQSRGAGSGEERPNSIVPISGRERAWRRTALAMTALAAGLALVLGLRIAEPERPAPPPVRAQPEPALIASLASDDNSAALAVAVDAGRGTILVTPVRLAPAPGRDRQLWLIPAGATTPVSLGLIRSATPQRIRIPAALAAAFGPEATIALSVEPAGGSPTGLPTGPVIASGTLDRI</sequence>
<dbReference type="InterPro" id="IPR018764">
    <property type="entry name" value="RskA_C"/>
</dbReference>
<protein>
    <recommendedName>
        <fullName evidence="1">Anti-sigma K factor RskA C-terminal domain-containing protein</fullName>
    </recommendedName>
</protein>
<accession>A0A2P7QI58</accession>
<evidence type="ECO:0000259" key="1">
    <source>
        <dbReference type="Pfam" id="PF10099"/>
    </source>
</evidence>
<dbReference type="GO" id="GO:0006417">
    <property type="term" value="P:regulation of translation"/>
    <property type="evidence" value="ECO:0007669"/>
    <property type="project" value="TreeGrafter"/>
</dbReference>
<dbReference type="RefSeq" id="WP_106515095.1">
    <property type="nucleotide sequence ID" value="NZ_PXYI01000008.1"/>
</dbReference>
<dbReference type="Proteomes" id="UP000241167">
    <property type="component" value="Unassembled WGS sequence"/>
</dbReference>
<evidence type="ECO:0000313" key="3">
    <source>
        <dbReference type="Proteomes" id="UP000241167"/>
    </source>
</evidence>
<comment type="caution">
    <text evidence="2">The sequence shown here is derived from an EMBL/GenBank/DDBJ whole genome shotgun (WGS) entry which is preliminary data.</text>
</comment>
<dbReference type="EMBL" id="PXYI01000008">
    <property type="protein sequence ID" value="PSJ37651.1"/>
    <property type="molecule type" value="Genomic_DNA"/>
</dbReference>
<dbReference type="Pfam" id="PF10099">
    <property type="entry name" value="RskA_C"/>
    <property type="match status" value="1"/>
</dbReference>
<dbReference type="OrthoDB" id="9816387at2"/>